<dbReference type="PANTHER" id="PTHR14493">
    <property type="entry name" value="UNKEMPT FAMILY MEMBER"/>
    <property type="match status" value="1"/>
</dbReference>
<proteinExistence type="predicted"/>
<protein>
    <submittedName>
        <fullName evidence="11">Uncharacterized protein</fullName>
    </submittedName>
</protein>
<feature type="compositionally biased region" description="Basic and acidic residues" evidence="8">
    <location>
        <begin position="204"/>
        <end position="232"/>
    </location>
</feature>
<dbReference type="CDD" id="cd07521">
    <property type="entry name" value="HAD_FCP1-like"/>
    <property type="match status" value="1"/>
</dbReference>
<dbReference type="InterPro" id="IPR032795">
    <property type="entry name" value="DUF3741-assoc"/>
</dbReference>
<dbReference type="PANTHER" id="PTHR14493:SF87">
    <property type="entry name" value="ZINC FINGER CCCH DOMAIN-CONTAINING PROTEIN 66"/>
    <property type="match status" value="1"/>
</dbReference>
<dbReference type="NCBIfam" id="TIGR02251">
    <property type="entry name" value="HIF-SF_euk"/>
    <property type="match status" value="1"/>
</dbReference>
<feature type="repeat" description="ANK" evidence="6">
    <location>
        <begin position="556"/>
        <end position="591"/>
    </location>
</feature>
<dbReference type="SMART" id="SM00356">
    <property type="entry name" value="ZnF_C3H1"/>
    <property type="match status" value="2"/>
</dbReference>
<dbReference type="InterPro" id="IPR011948">
    <property type="entry name" value="Dullard_phosphatase"/>
</dbReference>
<dbReference type="SMART" id="SM00577">
    <property type="entry name" value="CPDc"/>
    <property type="match status" value="1"/>
</dbReference>
<organism evidence="11 12">
    <name type="scientific">Aristolochia fimbriata</name>
    <name type="common">White veined hardy Dutchman's pipe vine</name>
    <dbReference type="NCBI Taxonomy" id="158543"/>
    <lineage>
        <taxon>Eukaryota</taxon>
        <taxon>Viridiplantae</taxon>
        <taxon>Streptophyta</taxon>
        <taxon>Embryophyta</taxon>
        <taxon>Tracheophyta</taxon>
        <taxon>Spermatophyta</taxon>
        <taxon>Magnoliopsida</taxon>
        <taxon>Magnoliidae</taxon>
        <taxon>Piperales</taxon>
        <taxon>Aristolochiaceae</taxon>
        <taxon>Aristolochia</taxon>
    </lineage>
</organism>
<dbReference type="FunFam" id="3.30.1370.210:FF:000009">
    <property type="entry name" value="Zinc finger CCCH domain-containing protein 66"/>
    <property type="match status" value="1"/>
</dbReference>
<dbReference type="SUPFAM" id="SSF48403">
    <property type="entry name" value="Ankyrin repeat"/>
    <property type="match status" value="1"/>
</dbReference>
<feature type="compositionally biased region" description="Low complexity" evidence="8">
    <location>
        <begin position="626"/>
        <end position="635"/>
    </location>
</feature>
<keyword evidence="1 7" id="KW-0479">Metal-binding</keyword>
<feature type="domain" description="C3H1-type" evidence="9">
    <location>
        <begin position="711"/>
        <end position="733"/>
    </location>
</feature>
<dbReference type="PROSITE" id="PS50969">
    <property type="entry name" value="FCP1"/>
    <property type="match status" value="1"/>
</dbReference>
<feature type="compositionally biased region" description="Polar residues" evidence="8">
    <location>
        <begin position="325"/>
        <end position="334"/>
    </location>
</feature>
<dbReference type="InterPro" id="IPR004274">
    <property type="entry name" value="FCP1_dom"/>
</dbReference>
<evidence type="ECO:0000313" key="11">
    <source>
        <dbReference type="EMBL" id="KAG9453393.1"/>
    </source>
</evidence>
<dbReference type="PROSITE" id="PS50103">
    <property type="entry name" value="ZF_C3H1"/>
    <property type="match status" value="1"/>
</dbReference>
<dbReference type="SMART" id="SM00248">
    <property type="entry name" value="ANK"/>
    <property type="match status" value="2"/>
</dbReference>
<feature type="compositionally biased region" description="Basic and acidic residues" evidence="8">
    <location>
        <begin position="163"/>
        <end position="182"/>
    </location>
</feature>
<dbReference type="InterPro" id="IPR057444">
    <property type="entry name" value="Znf-CCCH_AtC3H23-like"/>
</dbReference>
<feature type="region of interest" description="Disordered" evidence="8">
    <location>
        <begin position="935"/>
        <end position="964"/>
    </location>
</feature>
<keyword evidence="12" id="KW-1185">Reference proteome</keyword>
<sequence length="1704" mass="186481">MKIFSPCSHLGNTTDKATAGCLSGIIRRLLCGSIANASSNVAEESTYTGGASPFPFEEAKERIEVPSPNLVARLMGLESMPEFDWVPRTPNAIGRSRSANSIQNLIDLDPGRSGRRRLKSSASFREIPTFLQLENEEFLLLSFGYEDRGEGSSRPEASGGGIEESRGEPSGRKSTGKIESRDSKKKKKKKKKATDPGTGSGTEKTPERRVESRASLREPRNRDIKKDGEKFRKPALVLIPENPPVSTTDQTVTPKRTKSRKKKRTKAPGDKKPDGECSSPSENSSPVSVLDHPFGAENDFGLSEEDSSPTKPTSRRQSSRSRTSLYSLHQSSLSAERIPKPAPNEVEELKNLDCEQPGLISNLCTEMYRLVEEDIKKTNWVFKEKREGEDFVEIGIQVSLHVFDSLLHEVLTELSAIRIKIGGNRLTKSRSSLSLRVAGNLFLTMCGVPENTKRASSPPGFGMDVEFKRRKSFEQCSVLLELSAFNDLAAFKKVVEEEGVSAHEPAYWYGRLIGSRKMDFQQRTPLMIAALYGSTDVLKFILSMDGVDVNKACGSDGATALHCAASGGSKNSLEIVKLLLEGSADLSCVDSNGNRPGDVIARSFGGQKAKSLENMIKGEDADNVSEESAGSGSESPRVEQAAGEKKEYPVDLSLPDIKTGIYGTDEFRMYTFKVKPCSRAYSHDWTECPFVHPGENARRRDPRKYHYSCVPCPEFRKGTCRQGDACEYAHGVFECWLHPAQYRTRLCKDETNCTRRVCFFAHKPEELRPLYPSTGSAVPSPRSSAAAVSALDMASLSPLTLGGSSMLMIPTSTPPMSPSTGASLGGSAWSNQSMVPPNLQLPGSRLKAALSARDMELDMDLVGLEGFHQQQLIDEIASLSMQSNRPSSLANALAASAGNRSGKFSRVGSVTPSNLEDLFGSIDPSPVAQLQGLSLKSSGSQYQSPNMNHSFGGGNLSSSPARTPSPFGLEPSVATAVMNSKSAAFAKRSQSFCDRSGVNRFNGLATSAMATTPSTGSMLSDWGSPSGKLDWGVQGEELNKLRKSASFGIRSGNGSSGAATVDEPDVSWVQSLVKEAPPASQGWLGVDNYNSSGTSEMLSPWAEQMYMEQEQMCDKKEQHPKENGGGRRSLPPLVPQFRLFSVREGFWGHRLSEAWAKISNPLLPLCARQCQSFDSIYSMNIHVEKRVNSVLTWMESQVRQKFLKLRTPFNASVLDPQSRRGEVRTANCRHELVMFHELVMVRYYYYTENELFYIRFWSFFLPVVGQDGSIFLLTRPWPAPLAGLAQLGGWTVGLISKKKSEADPDIPTLWWFAGTVETGGESAMGEASEGDSHSLIGLEKEKFAFGRGNGVVVTATLTGSFPAQSDSVSAVEVIFSGWTSGGHGGAGPGAGVRSEEDHPSVADCAQLITPSLAQLLSFIGLRQPFLSSSSTSSSAAFKPLPVQLPVPDSPPPRISTDGDDLIDNKLTVVLDLDETLVCAYETSSLPSVILNQAIEAGLQWFELECISGDKEGEGKQKVNHVTVFERPGLHEFLKEISQFADLVLFTAGLEGYASPLVDKIDLENRFGLRLYRPSTISTKYREHVKDLSCLTKDLCRTVIVDNNPFSFLLQPVNGIPCVPFSAGQPYDEQLLEVILPMLKQLSLLKDVRPLLYEKFRMPEWFQKQGWEEQDYKMRRDKVGRGGSLVTPFDVTRLIVIEGTPPSCL</sequence>
<gene>
    <name evidence="11" type="ORF">H6P81_006297</name>
</gene>
<evidence type="ECO:0000256" key="8">
    <source>
        <dbReference type="SAM" id="MobiDB-lite"/>
    </source>
</evidence>
<dbReference type="InterPro" id="IPR023214">
    <property type="entry name" value="HAD_sf"/>
</dbReference>
<dbReference type="PROSITE" id="PS50297">
    <property type="entry name" value="ANK_REP_REGION"/>
    <property type="match status" value="1"/>
</dbReference>
<dbReference type="FunFam" id="3.40.50.1000:FF:000112">
    <property type="entry name" value="CTD small phosphatase-like protein 2"/>
    <property type="match status" value="1"/>
</dbReference>
<dbReference type="Gene3D" id="3.30.1370.210">
    <property type="match status" value="1"/>
</dbReference>
<dbReference type="GO" id="GO:0008270">
    <property type="term" value="F:zinc ion binding"/>
    <property type="evidence" value="ECO:0007669"/>
    <property type="project" value="UniProtKB-KW"/>
</dbReference>
<evidence type="ECO:0000259" key="10">
    <source>
        <dbReference type="PROSITE" id="PS50969"/>
    </source>
</evidence>
<keyword evidence="6" id="KW-0040">ANK repeat</keyword>
<dbReference type="InterPro" id="IPR002110">
    <property type="entry name" value="Ankyrin_rpt"/>
</dbReference>
<feature type="region of interest" description="Disordered" evidence="8">
    <location>
        <begin position="146"/>
        <end position="339"/>
    </location>
</feature>
<dbReference type="Proteomes" id="UP000825729">
    <property type="component" value="Unassembled WGS sequence"/>
</dbReference>
<dbReference type="Gene3D" id="3.40.50.1000">
    <property type="entry name" value="HAD superfamily/HAD-like"/>
    <property type="match status" value="1"/>
</dbReference>
<evidence type="ECO:0000256" key="1">
    <source>
        <dbReference type="ARBA" id="ARBA00022723"/>
    </source>
</evidence>
<evidence type="ECO:0000256" key="6">
    <source>
        <dbReference type="PROSITE-ProRule" id="PRU00023"/>
    </source>
</evidence>
<evidence type="ECO:0000259" key="9">
    <source>
        <dbReference type="PROSITE" id="PS50103"/>
    </source>
</evidence>
<keyword evidence="2" id="KW-0677">Repeat</keyword>
<feature type="compositionally biased region" description="Basic residues" evidence="8">
    <location>
        <begin position="183"/>
        <end position="192"/>
    </location>
</feature>
<feature type="domain" description="FCP1 homology" evidence="10">
    <location>
        <begin position="1461"/>
        <end position="1641"/>
    </location>
</feature>
<evidence type="ECO:0000256" key="4">
    <source>
        <dbReference type="ARBA" id="ARBA00022833"/>
    </source>
</evidence>
<dbReference type="PROSITE" id="PS50088">
    <property type="entry name" value="ANK_REPEAT"/>
    <property type="match status" value="1"/>
</dbReference>
<dbReference type="GO" id="GO:0010468">
    <property type="term" value="P:regulation of gene expression"/>
    <property type="evidence" value="ECO:0007669"/>
    <property type="project" value="UniProtKB-ARBA"/>
</dbReference>
<dbReference type="Pfam" id="PF14383">
    <property type="entry name" value="VARLMGL"/>
    <property type="match status" value="1"/>
</dbReference>
<feature type="compositionally biased region" description="Basic residues" evidence="8">
    <location>
        <begin position="255"/>
        <end position="266"/>
    </location>
</feature>
<dbReference type="InterPro" id="IPR036770">
    <property type="entry name" value="Ankyrin_rpt-contain_sf"/>
</dbReference>
<accession>A0AAV7F1H3</accession>
<evidence type="ECO:0000256" key="5">
    <source>
        <dbReference type="ARBA" id="ARBA00023125"/>
    </source>
</evidence>
<comment type="caution">
    <text evidence="11">The sequence shown here is derived from an EMBL/GenBank/DDBJ whole genome shotgun (WGS) entry which is preliminary data.</text>
</comment>
<evidence type="ECO:0000256" key="3">
    <source>
        <dbReference type="ARBA" id="ARBA00022771"/>
    </source>
</evidence>
<dbReference type="GO" id="GO:0016791">
    <property type="term" value="F:phosphatase activity"/>
    <property type="evidence" value="ECO:0007669"/>
    <property type="project" value="InterPro"/>
</dbReference>
<dbReference type="InterPro" id="IPR000571">
    <property type="entry name" value="Znf_CCCH"/>
</dbReference>
<dbReference type="SUPFAM" id="SSF56784">
    <property type="entry name" value="HAD-like"/>
    <property type="match status" value="1"/>
</dbReference>
<dbReference type="Pfam" id="PF12796">
    <property type="entry name" value="Ank_2"/>
    <property type="match status" value="1"/>
</dbReference>
<reference evidence="11 12" key="1">
    <citation type="submission" date="2021-07" db="EMBL/GenBank/DDBJ databases">
        <title>The Aristolochia fimbriata genome: insights into angiosperm evolution, floral development and chemical biosynthesis.</title>
        <authorList>
            <person name="Jiao Y."/>
        </authorList>
    </citation>
    <scope>NUCLEOTIDE SEQUENCE [LARGE SCALE GENOMIC DNA]</scope>
    <source>
        <strain evidence="11">IBCAS-2021</strain>
        <tissue evidence="11">Leaf</tissue>
    </source>
</reference>
<evidence type="ECO:0000256" key="2">
    <source>
        <dbReference type="ARBA" id="ARBA00022737"/>
    </source>
</evidence>
<keyword evidence="5" id="KW-0238">DNA-binding</keyword>
<feature type="zinc finger region" description="C3H1-type" evidence="7">
    <location>
        <begin position="711"/>
        <end position="733"/>
    </location>
</feature>
<dbReference type="Pfam" id="PF25512">
    <property type="entry name" value="zf-CCCH_AtC3H23"/>
    <property type="match status" value="1"/>
</dbReference>
<dbReference type="EMBL" id="JAINDJ010000003">
    <property type="protein sequence ID" value="KAG9453393.1"/>
    <property type="molecule type" value="Genomic_DNA"/>
</dbReference>
<dbReference type="GO" id="GO:0003677">
    <property type="term" value="F:DNA binding"/>
    <property type="evidence" value="ECO:0007669"/>
    <property type="project" value="UniProtKB-KW"/>
</dbReference>
<keyword evidence="4 7" id="KW-0862">Zinc</keyword>
<evidence type="ECO:0000256" key="7">
    <source>
        <dbReference type="PROSITE-ProRule" id="PRU00723"/>
    </source>
</evidence>
<dbReference type="InterPro" id="IPR045234">
    <property type="entry name" value="Unkempt-like"/>
</dbReference>
<evidence type="ECO:0000313" key="12">
    <source>
        <dbReference type="Proteomes" id="UP000825729"/>
    </source>
</evidence>
<keyword evidence="3 7" id="KW-0863">Zinc-finger</keyword>
<feature type="compositionally biased region" description="Low complexity" evidence="8">
    <location>
        <begin position="935"/>
        <end position="944"/>
    </location>
</feature>
<name>A0AAV7F1H3_ARIFI</name>
<dbReference type="Pfam" id="PF03031">
    <property type="entry name" value="NIF"/>
    <property type="match status" value="1"/>
</dbReference>
<dbReference type="Gene3D" id="1.25.40.20">
    <property type="entry name" value="Ankyrin repeat-containing domain"/>
    <property type="match status" value="1"/>
</dbReference>
<feature type="compositionally biased region" description="Low complexity" evidence="8">
    <location>
        <begin position="278"/>
        <end position="289"/>
    </location>
</feature>
<dbReference type="InterPro" id="IPR036412">
    <property type="entry name" value="HAD-like_sf"/>
</dbReference>
<feature type="region of interest" description="Disordered" evidence="8">
    <location>
        <begin position="616"/>
        <end position="646"/>
    </location>
</feature>